<organism evidence="1 2">
    <name type="scientific">Microbulbifer agarilyticus</name>
    <dbReference type="NCBI Taxonomy" id="260552"/>
    <lineage>
        <taxon>Bacteria</taxon>
        <taxon>Pseudomonadati</taxon>
        <taxon>Pseudomonadota</taxon>
        <taxon>Gammaproteobacteria</taxon>
        <taxon>Cellvibrionales</taxon>
        <taxon>Microbulbiferaceae</taxon>
        <taxon>Microbulbifer</taxon>
    </lineage>
</organism>
<reference evidence="1" key="1">
    <citation type="submission" date="2017-02" db="EMBL/GenBank/DDBJ databases">
        <title>Genome of Microbulbifer agarilyticus GP101.</title>
        <authorList>
            <person name="Jung J."/>
            <person name="Bae S.S."/>
            <person name="Baek K."/>
        </authorList>
    </citation>
    <scope>NUCLEOTIDE SEQUENCE [LARGE SCALE GENOMIC DNA]</scope>
    <source>
        <strain evidence="1">GP101</strain>
    </source>
</reference>
<accession>A0A1Q2M0X9</accession>
<protein>
    <submittedName>
        <fullName evidence="1">Uncharacterized protein</fullName>
    </submittedName>
</protein>
<dbReference type="Proteomes" id="UP000188219">
    <property type="component" value="Chromosome"/>
</dbReference>
<evidence type="ECO:0000313" key="2">
    <source>
        <dbReference type="Proteomes" id="UP000188219"/>
    </source>
</evidence>
<keyword evidence="2" id="KW-1185">Reference proteome</keyword>
<gene>
    <name evidence="1" type="ORF">Mag101_00900</name>
</gene>
<dbReference type="KEGG" id="maga:Mag101_00900"/>
<dbReference type="STRING" id="260552.Mag101_00900"/>
<name>A0A1Q2M0X9_9GAMM</name>
<dbReference type="EMBL" id="CP019650">
    <property type="protein sequence ID" value="AQQ66365.1"/>
    <property type="molecule type" value="Genomic_DNA"/>
</dbReference>
<sequence>MRQFYKLLIFDTNSWAFDLWEWARSKETGGGCQQEASATVRFCDEFVVPAPMHALTVLWRLNA</sequence>
<proteinExistence type="predicted"/>
<dbReference type="AlphaFoldDB" id="A0A1Q2M0X9"/>
<evidence type="ECO:0000313" key="1">
    <source>
        <dbReference type="EMBL" id="AQQ66365.1"/>
    </source>
</evidence>